<reference evidence="2" key="2">
    <citation type="journal article" date="2021" name="PeerJ">
        <title>Extensive microbial diversity within the chicken gut microbiome revealed by metagenomics and culture.</title>
        <authorList>
            <person name="Gilroy R."/>
            <person name="Ravi A."/>
            <person name="Getino M."/>
            <person name="Pursley I."/>
            <person name="Horton D.L."/>
            <person name="Alikhan N.F."/>
            <person name="Baker D."/>
            <person name="Gharbi K."/>
            <person name="Hall N."/>
            <person name="Watson M."/>
            <person name="Adriaenssens E.M."/>
            <person name="Foster-Nyarko E."/>
            <person name="Jarju S."/>
            <person name="Secka A."/>
            <person name="Antonio M."/>
            <person name="Oren A."/>
            <person name="Chaudhuri R.R."/>
            <person name="La Ragione R."/>
            <person name="Hildebrand F."/>
            <person name="Pallen M.J."/>
        </authorList>
    </citation>
    <scope>NUCLEOTIDE SEQUENCE</scope>
    <source>
        <strain evidence="2">ChiW13-3771</strain>
    </source>
</reference>
<feature type="transmembrane region" description="Helical" evidence="1">
    <location>
        <begin position="113"/>
        <end position="136"/>
    </location>
</feature>
<feature type="transmembrane region" description="Helical" evidence="1">
    <location>
        <begin position="191"/>
        <end position="209"/>
    </location>
</feature>
<gene>
    <name evidence="2" type="ORF">IAC96_08460</name>
</gene>
<dbReference type="Proteomes" id="UP000824201">
    <property type="component" value="Unassembled WGS sequence"/>
</dbReference>
<sequence length="326" mass="36414">MVGLLLFREKVRNLFFKYDFYIIAIGKFFLSLIVLLLINAQIGYSQTVNNPFLIIGLSLICAFLSPIAIAFFSSIVVLANFVAVSVEIAVMVGILFFIMFLFYFIFKPGNTYLAALSIIFCFLQMPGCIAVVAGLIAGPITIIPIIFAMIFYTLINGVSTNFSILSSQIGTIGILQKFIYPLDILLKADKMWGMILAIVLTICIVYWIRQMSIPYSWDIAVAAGTVSYTLILLIFTFVGNIKMNLVLLFISAIVGGVIAAVYQFFVFAVDYSRTEYTQFEDDDYYYYVKAVPKIKVTDTDVKVTNITAKTTEEEKGNLDESGLNEP</sequence>
<evidence type="ECO:0000313" key="2">
    <source>
        <dbReference type="EMBL" id="HIR88965.1"/>
    </source>
</evidence>
<feature type="transmembrane region" description="Helical" evidence="1">
    <location>
        <begin position="142"/>
        <end position="170"/>
    </location>
</feature>
<feature type="transmembrane region" description="Helical" evidence="1">
    <location>
        <begin position="52"/>
        <end position="82"/>
    </location>
</feature>
<feature type="transmembrane region" description="Helical" evidence="1">
    <location>
        <begin position="88"/>
        <end position="106"/>
    </location>
</feature>
<name>A0A9D1JDM2_9FIRM</name>
<protein>
    <submittedName>
        <fullName evidence="2">Uncharacterized protein</fullName>
    </submittedName>
</protein>
<reference evidence="2" key="1">
    <citation type="submission" date="2020-10" db="EMBL/GenBank/DDBJ databases">
        <authorList>
            <person name="Gilroy R."/>
        </authorList>
    </citation>
    <scope>NUCLEOTIDE SEQUENCE</scope>
    <source>
        <strain evidence="2">ChiW13-3771</strain>
    </source>
</reference>
<accession>A0A9D1JDM2</accession>
<keyword evidence="1" id="KW-0472">Membrane</keyword>
<feature type="transmembrane region" description="Helical" evidence="1">
    <location>
        <begin position="245"/>
        <end position="265"/>
    </location>
</feature>
<keyword evidence="1" id="KW-1133">Transmembrane helix</keyword>
<dbReference type="EMBL" id="DVHN01000106">
    <property type="protein sequence ID" value="HIR88965.1"/>
    <property type="molecule type" value="Genomic_DNA"/>
</dbReference>
<evidence type="ECO:0000256" key="1">
    <source>
        <dbReference type="SAM" id="Phobius"/>
    </source>
</evidence>
<organism evidence="2 3">
    <name type="scientific">Candidatus Fimimorpha faecalis</name>
    <dbReference type="NCBI Taxonomy" id="2840824"/>
    <lineage>
        <taxon>Bacteria</taxon>
        <taxon>Bacillati</taxon>
        <taxon>Bacillota</taxon>
        <taxon>Clostridia</taxon>
        <taxon>Eubacteriales</taxon>
        <taxon>Candidatus Fimimorpha</taxon>
    </lineage>
</organism>
<comment type="caution">
    <text evidence="2">The sequence shown here is derived from an EMBL/GenBank/DDBJ whole genome shotgun (WGS) entry which is preliminary data.</text>
</comment>
<feature type="transmembrane region" description="Helical" evidence="1">
    <location>
        <begin position="215"/>
        <end position="238"/>
    </location>
</feature>
<keyword evidence="1" id="KW-0812">Transmembrane</keyword>
<dbReference type="AlphaFoldDB" id="A0A9D1JDM2"/>
<feature type="transmembrane region" description="Helical" evidence="1">
    <location>
        <begin position="20"/>
        <end position="40"/>
    </location>
</feature>
<evidence type="ECO:0000313" key="3">
    <source>
        <dbReference type="Proteomes" id="UP000824201"/>
    </source>
</evidence>
<proteinExistence type="predicted"/>